<dbReference type="EMBL" id="BAAAOG010000004">
    <property type="protein sequence ID" value="GAA1960001.1"/>
    <property type="molecule type" value="Genomic_DNA"/>
</dbReference>
<evidence type="ECO:0000313" key="3">
    <source>
        <dbReference type="Proteomes" id="UP001499933"/>
    </source>
</evidence>
<evidence type="ECO:0000256" key="1">
    <source>
        <dbReference type="SAM" id="MobiDB-lite"/>
    </source>
</evidence>
<sequence length="100" mass="10904">MADEDVVKRVIAKFGPTLDLQNRPQDLIDILRTVRLDDPDGGLPPGGVPEPPPGPTSFDRSEVRLDDVMAEVLRLSRTVSKTAKDVKKLRTQIEASGQTG</sequence>
<reference evidence="2 3" key="1">
    <citation type="journal article" date="2019" name="Int. J. Syst. Evol. Microbiol.">
        <title>The Global Catalogue of Microorganisms (GCM) 10K type strain sequencing project: providing services to taxonomists for standard genome sequencing and annotation.</title>
        <authorList>
            <consortium name="The Broad Institute Genomics Platform"/>
            <consortium name="The Broad Institute Genome Sequencing Center for Infectious Disease"/>
            <person name="Wu L."/>
            <person name="Ma J."/>
        </authorList>
    </citation>
    <scope>NUCLEOTIDE SEQUENCE [LARGE SCALE GENOMIC DNA]</scope>
    <source>
        <strain evidence="2 3">JCM 14901</strain>
    </source>
</reference>
<evidence type="ECO:0000313" key="2">
    <source>
        <dbReference type="EMBL" id="GAA1960001.1"/>
    </source>
</evidence>
<proteinExistence type="predicted"/>
<accession>A0ABN2QY52</accession>
<feature type="compositionally biased region" description="Pro residues" evidence="1">
    <location>
        <begin position="46"/>
        <end position="55"/>
    </location>
</feature>
<protein>
    <submittedName>
        <fullName evidence="2">Uncharacterized protein</fullName>
    </submittedName>
</protein>
<feature type="region of interest" description="Disordered" evidence="1">
    <location>
        <begin position="37"/>
        <end position="60"/>
    </location>
</feature>
<dbReference type="RefSeq" id="WP_344094789.1">
    <property type="nucleotide sequence ID" value="NZ_BAAAOG010000004.1"/>
</dbReference>
<dbReference type="Proteomes" id="UP001499933">
    <property type="component" value="Unassembled WGS sequence"/>
</dbReference>
<keyword evidence="3" id="KW-1185">Reference proteome</keyword>
<gene>
    <name evidence="2" type="ORF">GCM10009776_23200</name>
</gene>
<organism evidence="2 3">
    <name type="scientific">Microbacterium deminutum</name>
    <dbReference type="NCBI Taxonomy" id="344164"/>
    <lineage>
        <taxon>Bacteria</taxon>
        <taxon>Bacillati</taxon>
        <taxon>Actinomycetota</taxon>
        <taxon>Actinomycetes</taxon>
        <taxon>Micrococcales</taxon>
        <taxon>Microbacteriaceae</taxon>
        <taxon>Microbacterium</taxon>
    </lineage>
</organism>
<comment type="caution">
    <text evidence="2">The sequence shown here is derived from an EMBL/GenBank/DDBJ whole genome shotgun (WGS) entry which is preliminary data.</text>
</comment>
<name>A0ABN2QY52_9MICO</name>